<dbReference type="InterPro" id="IPR000905">
    <property type="entry name" value="Gcp-like_dom"/>
</dbReference>
<dbReference type="RefSeq" id="WP_176008244.1">
    <property type="nucleotide sequence ID" value="NZ_CP041372.2"/>
</dbReference>
<dbReference type="Proteomes" id="UP000318138">
    <property type="component" value="Chromosome"/>
</dbReference>
<sequence>MNILAIDTTSTVMTVAVVKDERLRGEITTHHKKNHSIRLMPAIRMLFEEADMKSEEIDRIVVSEGPGSYTGVRIGVTTAKTMAWSLGVPLVGVSSMEMLAQNGRYFNGLISPFYDARRGQVFTGLYRAANGIVEQVEKDQLIMHEEWLTKLKDYDEPVLFFSPDIEKHEELIREQLASAVIAQPINQQSHAAALAAIGATREPVTDIHAFTPTYLRIAEAEANWLKRQQQEQADGK</sequence>
<evidence type="ECO:0000313" key="2">
    <source>
        <dbReference type="EMBL" id="QKS70204.1"/>
    </source>
</evidence>
<dbReference type="PANTHER" id="PTHR11735">
    <property type="entry name" value="TRNA N6-ADENOSINE THREONYLCARBAMOYLTRANSFERASE"/>
    <property type="match status" value="1"/>
</dbReference>
<dbReference type="KEGG" id="psua:FLK61_25930"/>
<dbReference type="EMBL" id="CP041372">
    <property type="protein sequence ID" value="QKS70204.1"/>
    <property type="molecule type" value="Genomic_DNA"/>
</dbReference>
<dbReference type="Gene3D" id="3.30.420.40">
    <property type="match status" value="2"/>
</dbReference>
<dbReference type="CDD" id="cd24032">
    <property type="entry name" value="ASKHA_NBD_TsaB"/>
    <property type="match status" value="1"/>
</dbReference>
<dbReference type="SUPFAM" id="SSF53067">
    <property type="entry name" value="Actin-like ATPase domain"/>
    <property type="match status" value="2"/>
</dbReference>
<protein>
    <submittedName>
        <fullName evidence="2">tRNA (Adenosine(37)-N6)-threonylcarbamoyltransferase complex dimerization subunit type 1 TsaB</fullName>
    </submittedName>
</protein>
<dbReference type="InterPro" id="IPR022496">
    <property type="entry name" value="T6A_TsaB"/>
</dbReference>
<name>A0A859FCB4_9BACI</name>
<evidence type="ECO:0000259" key="1">
    <source>
        <dbReference type="Pfam" id="PF00814"/>
    </source>
</evidence>
<dbReference type="GO" id="GO:0005829">
    <property type="term" value="C:cytosol"/>
    <property type="evidence" value="ECO:0007669"/>
    <property type="project" value="TreeGrafter"/>
</dbReference>
<gene>
    <name evidence="2" type="primary">tsaB</name>
    <name evidence="2" type="ORF">FLK61_25930</name>
</gene>
<feature type="domain" description="Gcp-like" evidence="1">
    <location>
        <begin position="32"/>
        <end position="175"/>
    </location>
</feature>
<dbReference type="NCBIfam" id="TIGR03725">
    <property type="entry name" value="T6A_YeaZ"/>
    <property type="match status" value="1"/>
</dbReference>
<dbReference type="AlphaFoldDB" id="A0A859FCB4"/>
<organism evidence="2 3">
    <name type="scientific">Paenalkalicoccus suaedae</name>
    <dbReference type="NCBI Taxonomy" id="2592382"/>
    <lineage>
        <taxon>Bacteria</taxon>
        <taxon>Bacillati</taxon>
        <taxon>Bacillota</taxon>
        <taxon>Bacilli</taxon>
        <taxon>Bacillales</taxon>
        <taxon>Bacillaceae</taxon>
        <taxon>Paenalkalicoccus</taxon>
    </lineage>
</organism>
<dbReference type="InterPro" id="IPR043129">
    <property type="entry name" value="ATPase_NBD"/>
</dbReference>
<reference evidence="3" key="1">
    <citation type="submission" date="2019-07" db="EMBL/GenBank/DDBJ databases">
        <title>Bacillus alkalisoli sp. nov. isolated from saline soil.</title>
        <authorList>
            <person name="Sun J.-Q."/>
            <person name="Xu L."/>
        </authorList>
    </citation>
    <scope>NUCLEOTIDE SEQUENCE [LARGE SCALE GENOMIC DNA]</scope>
    <source>
        <strain evidence="3">M4U3P1</strain>
    </source>
</reference>
<dbReference type="GO" id="GO:0016740">
    <property type="term" value="F:transferase activity"/>
    <property type="evidence" value="ECO:0007669"/>
    <property type="project" value="UniProtKB-KW"/>
</dbReference>
<keyword evidence="2" id="KW-0808">Transferase</keyword>
<accession>A0A859FCB4</accession>
<evidence type="ECO:0000313" key="3">
    <source>
        <dbReference type="Proteomes" id="UP000318138"/>
    </source>
</evidence>
<dbReference type="GO" id="GO:0002949">
    <property type="term" value="P:tRNA threonylcarbamoyladenosine modification"/>
    <property type="evidence" value="ECO:0007669"/>
    <property type="project" value="InterPro"/>
</dbReference>
<dbReference type="PANTHER" id="PTHR11735:SF11">
    <property type="entry name" value="TRNA THREONYLCARBAMOYLADENOSINE BIOSYNTHESIS PROTEIN TSAB"/>
    <property type="match status" value="1"/>
</dbReference>
<dbReference type="Pfam" id="PF00814">
    <property type="entry name" value="TsaD"/>
    <property type="match status" value="1"/>
</dbReference>
<keyword evidence="3" id="KW-1185">Reference proteome</keyword>
<proteinExistence type="predicted"/>